<proteinExistence type="predicted"/>
<evidence type="ECO:0000256" key="2">
    <source>
        <dbReference type="SAM" id="MobiDB-lite"/>
    </source>
</evidence>
<keyword evidence="3" id="KW-0812">Transmembrane</keyword>
<keyword evidence="1" id="KW-0175">Coiled coil</keyword>
<keyword evidence="3" id="KW-1133">Transmembrane helix</keyword>
<feature type="region of interest" description="Disordered" evidence="2">
    <location>
        <begin position="93"/>
        <end position="128"/>
    </location>
</feature>
<dbReference type="EMBL" id="BAABAV010000001">
    <property type="protein sequence ID" value="GAA4269208.1"/>
    <property type="molecule type" value="Genomic_DNA"/>
</dbReference>
<accession>A0ABP8EAX0</accession>
<comment type="caution">
    <text evidence="4">The sequence shown here is derived from an EMBL/GenBank/DDBJ whole genome shotgun (WGS) entry which is preliminary data.</text>
</comment>
<evidence type="ECO:0000256" key="1">
    <source>
        <dbReference type="SAM" id="Coils"/>
    </source>
</evidence>
<evidence type="ECO:0008006" key="6">
    <source>
        <dbReference type="Google" id="ProtNLM"/>
    </source>
</evidence>
<name>A0ABP8EAX0_9FLAO</name>
<dbReference type="Proteomes" id="UP001500027">
    <property type="component" value="Unassembled WGS sequence"/>
</dbReference>
<keyword evidence="3" id="KW-0472">Membrane</keyword>
<organism evidence="4 5">
    <name type="scientific">Hyunsoonleella aestuarii</name>
    <dbReference type="NCBI Taxonomy" id="912802"/>
    <lineage>
        <taxon>Bacteria</taxon>
        <taxon>Pseudomonadati</taxon>
        <taxon>Bacteroidota</taxon>
        <taxon>Flavobacteriia</taxon>
        <taxon>Flavobacteriales</taxon>
        <taxon>Flavobacteriaceae</taxon>
    </lineage>
</organism>
<feature type="compositionally biased region" description="Basic and acidic residues" evidence="2">
    <location>
        <begin position="109"/>
        <end position="128"/>
    </location>
</feature>
<reference evidence="5" key="1">
    <citation type="journal article" date="2019" name="Int. J. Syst. Evol. Microbiol.">
        <title>The Global Catalogue of Microorganisms (GCM) 10K type strain sequencing project: providing services to taxonomists for standard genome sequencing and annotation.</title>
        <authorList>
            <consortium name="The Broad Institute Genomics Platform"/>
            <consortium name="The Broad Institute Genome Sequencing Center for Infectious Disease"/>
            <person name="Wu L."/>
            <person name="Ma J."/>
        </authorList>
    </citation>
    <scope>NUCLEOTIDE SEQUENCE [LARGE SCALE GENOMIC DNA]</scope>
    <source>
        <strain evidence="5">JCM 17452</strain>
    </source>
</reference>
<keyword evidence="5" id="KW-1185">Reference proteome</keyword>
<evidence type="ECO:0000313" key="5">
    <source>
        <dbReference type="Proteomes" id="UP001500027"/>
    </source>
</evidence>
<feature type="transmembrane region" description="Helical" evidence="3">
    <location>
        <begin position="12"/>
        <end position="31"/>
    </location>
</feature>
<sequence>MDLSLTDQHKALLITLLISGTIILSVFNLSLKKQSEFLSESYYEVEPEEELTEEEVKLLEALEKLNASKAETNNAFNETKQSKQFAQAYKPIAPPEDYEYPKSNADNLNDGRNHEAKKHEPIEPAIDKDKLSSFDKVNDLLKQQQDDGNNAKSTISFSLKDRTKVHIPIPVYLCENDGKIVVNITVDAKGSVIDTYVNTSSNSSNECLIEHALEYAKESLFSADASKPSQIGSITFYFIGKH</sequence>
<protein>
    <recommendedName>
        <fullName evidence="6">Energy transducer TonB</fullName>
    </recommendedName>
</protein>
<evidence type="ECO:0000256" key="3">
    <source>
        <dbReference type="SAM" id="Phobius"/>
    </source>
</evidence>
<feature type="coiled-coil region" evidence="1">
    <location>
        <begin position="48"/>
        <end position="82"/>
    </location>
</feature>
<evidence type="ECO:0000313" key="4">
    <source>
        <dbReference type="EMBL" id="GAA4269208.1"/>
    </source>
</evidence>
<gene>
    <name evidence="4" type="ORF">GCM10022257_13090</name>
</gene>